<keyword evidence="2" id="KW-1185">Reference proteome</keyword>
<organism evidence="1 2">
    <name type="scientific">Linderina macrospora</name>
    <dbReference type="NCBI Taxonomy" id="4868"/>
    <lineage>
        <taxon>Eukaryota</taxon>
        <taxon>Fungi</taxon>
        <taxon>Fungi incertae sedis</taxon>
        <taxon>Zoopagomycota</taxon>
        <taxon>Kickxellomycotina</taxon>
        <taxon>Kickxellomycetes</taxon>
        <taxon>Kickxellales</taxon>
        <taxon>Kickxellaceae</taxon>
        <taxon>Linderina</taxon>
    </lineage>
</organism>
<accession>A0ACC1JFT5</accession>
<reference evidence="1" key="1">
    <citation type="submission" date="2022-07" db="EMBL/GenBank/DDBJ databases">
        <title>Phylogenomic reconstructions and comparative analyses of Kickxellomycotina fungi.</title>
        <authorList>
            <person name="Reynolds N.K."/>
            <person name="Stajich J.E."/>
            <person name="Barry K."/>
            <person name="Grigoriev I.V."/>
            <person name="Crous P."/>
            <person name="Smith M.E."/>
        </authorList>
    </citation>
    <scope>NUCLEOTIDE SEQUENCE</scope>
    <source>
        <strain evidence="1">NRRL 5244</strain>
    </source>
</reference>
<protein>
    <submittedName>
        <fullName evidence="1">Uncharacterized protein</fullName>
    </submittedName>
</protein>
<sequence>MLSRTSHTLLRTLRTPTFRPLSTSTAAWANIASEFTVSPTTGFLPRHDPLAVLPHYFEKLSELLHEMPAYKGDGTYGLLHSGRFGERVETELPMYDVGFIFDRRILTALYRDYTFLASAYLLEPCDIQYRLARNYGLARRVLPANIAVPLEIIAGRLGARPFLEHSMSYTFYNYRRKDQALDISVDNIEPIRMFSGCSAEHSYIVAHVAAAQHTGKVVESATNLLSAVRTNDRALFDTALHQYTEAMGKVNNVMSSTLRSSGEYASFRTFLSGSKGQPMFNHGIQFEGSQDSSMRTYFGVAQSSNPVASLSTHLFQLSSLSPQGTLPCSDGIDMHRPANYQAFLHHIDAESRTLNVQRYALADAASSANYMGALDQVLAYRYRQWANLRESMPVQPSAMAVASREGFARQSHHIKDLAGLIHRTLANTDVELLMPHQRTAAEHIAHRADVVRRSLNRVLAEPDAAPAELPVSMIAY</sequence>
<dbReference type="Proteomes" id="UP001150603">
    <property type="component" value="Unassembled WGS sequence"/>
</dbReference>
<proteinExistence type="predicted"/>
<gene>
    <name evidence="1" type="ORF">FBU59_000777</name>
</gene>
<comment type="caution">
    <text evidence="1">The sequence shown here is derived from an EMBL/GenBank/DDBJ whole genome shotgun (WGS) entry which is preliminary data.</text>
</comment>
<evidence type="ECO:0000313" key="1">
    <source>
        <dbReference type="EMBL" id="KAJ1950230.1"/>
    </source>
</evidence>
<name>A0ACC1JFT5_9FUNG</name>
<dbReference type="EMBL" id="JANBPW010000252">
    <property type="protein sequence ID" value="KAJ1950230.1"/>
    <property type="molecule type" value="Genomic_DNA"/>
</dbReference>
<evidence type="ECO:0000313" key="2">
    <source>
        <dbReference type="Proteomes" id="UP001150603"/>
    </source>
</evidence>